<evidence type="ECO:0000256" key="2">
    <source>
        <dbReference type="RuleBase" id="RU003616"/>
    </source>
</evidence>
<dbReference type="InterPro" id="IPR002068">
    <property type="entry name" value="A-crystallin/Hsp20_dom"/>
</dbReference>
<evidence type="ECO:0000256" key="1">
    <source>
        <dbReference type="PROSITE-ProRule" id="PRU00285"/>
    </source>
</evidence>
<comment type="caution">
    <text evidence="5">The sequence shown here is derived from an EMBL/GenBank/DDBJ whole genome shotgun (WGS) entry which is preliminary data.</text>
</comment>
<sequence length="404" mass="46467">MPSRSTATAEEAPTWLVELLTAQSQQMQMLQQLVTHLVDQKDATTRHPTTPTSTAIPNDPYSDLIRDLPVSNYNADDETTFDAWYKRYGPVIEDRGAALSEERKRNLLVDKLDRATYKTYSEHVLPLSPKDMDLPETIRNVTKLFGPKKTLIRPRYEFLQSMCPQLTNTYVPYRDFGNAIKKKFEDAVMKEVDSDSLKCLVFIAGLTDPSHSEMRLRLLNRLNRIGEAEPSSALDEFINECETFVTLRYDNYTMDHKEVIAAQRRRPMKKKRHPVPKVFPRLRFYDDLLDEFAHFERALRLVHRLAQEEMCGLSDKVIDDDSKLAISLKVPEFKPEELKVSLDGRTLTIEGKQEVKEEGAYSMRDEWNTLTAALHHRALAMTVGALLTRRKCLGISDIGREMEA</sequence>
<evidence type="ECO:0000259" key="4">
    <source>
        <dbReference type="PROSITE" id="PS01031"/>
    </source>
</evidence>
<dbReference type="InterPro" id="IPR008978">
    <property type="entry name" value="HSP20-like_chaperone"/>
</dbReference>
<dbReference type="OrthoDB" id="5844179at2759"/>
<dbReference type="Pfam" id="PF23309">
    <property type="entry name" value="DUF7083"/>
    <property type="match status" value="1"/>
</dbReference>
<evidence type="ECO:0000313" key="5">
    <source>
        <dbReference type="EMBL" id="RCN38633.1"/>
    </source>
</evidence>
<dbReference type="Pfam" id="PF00011">
    <property type="entry name" value="HSP20"/>
    <property type="match status" value="1"/>
</dbReference>
<dbReference type="Proteomes" id="UP000252519">
    <property type="component" value="Unassembled WGS sequence"/>
</dbReference>
<gene>
    <name evidence="5" type="ORF">ANCCAN_15453</name>
</gene>
<name>A0A368G2D4_ANCCA</name>
<proteinExistence type="inferred from homology"/>
<dbReference type="CDD" id="cd06526">
    <property type="entry name" value="metazoan_ACD"/>
    <property type="match status" value="1"/>
</dbReference>
<dbReference type="STRING" id="29170.A0A368G2D4"/>
<evidence type="ECO:0000313" key="6">
    <source>
        <dbReference type="Proteomes" id="UP000252519"/>
    </source>
</evidence>
<reference evidence="5 6" key="1">
    <citation type="submission" date="2014-10" db="EMBL/GenBank/DDBJ databases">
        <title>Draft genome of the hookworm Ancylostoma caninum.</title>
        <authorList>
            <person name="Mitreva M."/>
        </authorList>
    </citation>
    <scope>NUCLEOTIDE SEQUENCE [LARGE SCALE GENOMIC DNA]</scope>
    <source>
        <strain evidence="5 6">Baltimore</strain>
    </source>
</reference>
<accession>A0A368G2D4</accession>
<dbReference type="PROSITE" id="PS01031">
    <property type="entry name" value="SHSP"/>
    <property type="match status" value="1"/>
</dbReference>
<organism evidence="5 6">
    <name type="scientific">Ancylostoma caninum</name>
    <name type="common">Dog hookworm</name>
    <dbReference type="NCBI Taxonomy" id="29170"/>
    <lineage>
        <taxon>Eukaryota</taxon>
        <taxon>Metazoa</taxon>
        <taxon>Ecdysozoa</taxon>
        <taxon>Nematoda</taxon>
        <taxon>Chromadorea</taxon>
        <taxon>Rhabditida</taxon>
        <taxon>Rhabditina</taxon>
        <taxon>Rhabditomorpha</taxon>
        <taxon>Strongyloidea</taxon>
        <taxon>Ancylostomatidae</taxon>
        <taxon>Ancylostomatinae</taxon>
        <taxon>Ancylostoma</taxon>
    </lineage>
</organism>
<dbReference type="AlphaFoldDB" id="A0A368G2D4"/>
<dbReference type="InterPro" id="IPR055510">
    <property type="entry name" value="DUF7083"/>
</dbReference>
<comment type="similarity">
    <text evidence="1 2">Belongs to the small heat shock protein (HSP20) family.</text>
</comment>
<feature type="region of interest" description="Disordered" evidence="3">
    <location>
        <begin position="42"/>
        <end position="61"/>
    </location>
</feature>
<evidence type="ECO:0000256" key="3">
    <source>
        <dbReference type="SAM" id="MobiDB-lite"/>
    </source>
</evidence>
<protein>
    <recommendedName>
        <fullName evidence="4">SHSP domain-containing protein</fullName>
    </recommendedName>
</protein>
<dbReference type="EMBL" id="JOJR01000385">
    <property type="protein sequence ID" value="RCN38633.1"/>
    <property type="molecule type" value="Genomic_DNA"/>
</dbReference>
<feature type="domain" description="SHSP" evidence="4">
    <location>
        <begin position="304"/>
        <end position="404"/>
    </location>
</feature>
<dbReference type="Gene3D" id="2.60.40.790">
    <property type="match status" value="1"/>
</dbReference>
<keyword evidence="6" id="KW-1185">Reference proteome</keyword>
<dbReference type="SUPFAM" id="SSF49764">
    <property type="entry name" value="HSP20-like chaperones"/>
    <property type="match status" value="1"/>
</dbReference>